<feature type="region of interest" description="Disordered" evidence="8">
    <location>
        <begin position="439"/>
        <end position="463"/>
    </location>
</feature>
<evidence type="ECO:0000256" key="8">
    <source>
        <dbReference type="SAM" id="MobiDB-lite"/>
    </source>
</evidence>
<dbReference type="InterPro" id="IPR058353">
    <property type="entry name" value="DUF8040"/>
</dbReference>
<dbReference type="PANTHER" id="PTHR22930">
    <property type="match status" value="1"/>
</dbReference>
<keyword evidence="5" id="KW-0479">Metal-binding</keyword>
<evidence type="ECO:0000313" key="12">
    <source>
        <dbReference type="RefSeq" id="XP_010424245.1"/>
    </source>
</evidence>
<protein>
    <submittedName>
        <fullName evidence="12">Uncharacterized protein LOC104709304</fullName>
    </submittedName>
</protein>
<keyword evidence="11" id="KW-1185">Reference proteome</keyword>
<comment type="cofactor">
    <cofactor evidence="1">
        <name>a divalent metal cation</name>
        <dbReference type="ChEBI" id="CHEBI:60240"/>
    </cofactor>
</comment>
<feature type="domain" description="DDE Tnp4" evidence="9">
    <location>
        <begin position="260"/>
        <end position="420"/>
    </location>
</feature>
<feature type="compositionally biased region" description="Basic and acidic residues" evidence="8">
    <location>
        <begin position="442"/>
        <end position="462"/>
    </location>
</feature>
<dbReference type="InterPro" id="IPR027806">
    <property type="entry name" value="HARBI1_dom"/>
</dbReference>
<gene>
    <name evidence="12" type="primary">LOC104709304</name>
</gene>
<dbReference type="InterPro" id="IPR045249">
    <property type="entry name" value="HARBI1-like"/>
</dbReference>
<evidence type="ECO:0000256" key="2">
    <source>
        <dbReference type="ARBA" id="ARBA00004123"/>
    </source>
</evidence>
<dbReference type="RefSeq" id="XP_010424245.1">
    <property type="nucleotide sequence ID" value="XM_010425943.1"/>
</dbReference>
<keyword evidence="4" id="KW-0540">Nuclease</keyword>
<evidence type="ECO:0000256" key="7">
    <source>
        <dbReference type="ARBA" id="ARBA00023242"/>
    </source>
</evidence>
<evidence type="ECO:0000259" key="9">
    <source>
        <dbReference type="Pfam" id="PF13359"/>
    </source>
</evidence>
<keyword evidence="6" id="KW-0378">Hydrolase</keyword>
<comment type="similarity">
    <text evidence="3">Belongs to the HARBI1 family.</text>
</comment>
<evidence type="ECO:0000256" key="1">
    <source>
        <dbReference type="ARBA" id="ARBA00001968"/>
    </source>
</evidence>
<dbReference type="Proteomes" id="UP000694864">
    <property type="component" value="Chromosome 8"/>
</dbReference>
<evidence type="ECO:0000256" key="6">
    <source>
        <dbReference type="ARBA" id="ARBA00022801"/>
    </source>
</evidence>
<evidence type="ECO:0000313" key="11">
    <source>
        <dbReference type="Proteomes" id="UP000694864"/>
    </source>
</evidence>
<dbReference type="Pfam" id="PF26138">
    <property type="entry name" value="DUF8040"/>
    <property type="match status" value="1"/>
</dbReference>
<sequence length="485" mass="56592">MEDRNDILEQMTNAKSNYQSTNSTEERMALVVKHVRAVPDLVPMTELYWASLDLIATNDVVRGLFLALPDDEKLPFLKRQTKESRNDFEGSDMELNTVREIIEADDQAIEAVICIDHLRFFQREQLRTDPERGQRIMEQLMYESDTQCLHVLRMRQRVFFKLLDTLKKYGLKDSHRVRSEVALGMSLKILGHNSSQRSIAADFQVAQWTVTTKFDDVVNALCCLHSDIVSWKREELVDIPPRIMHDRRYFPYFQDCIGAIDGTHVRVRVGGDKKITYWNHHNYTSMNILAVCDFNMRFIYTRIGVPGRAHDSKILTYCARHDNFFPFPSSEKYFLVDSGYPNRRGFLAPYRGEAYHPNHFAGRRPGTVRETFNKRHSSLRSVIERTFGVWKGKWSILEGRVRYDVQMQEKIVAATMALHNFIRDSNIEDDDFNAAEETENYDADREGNMSPSHDDNVVDRNYDPTADQYMSTVRDDIAREIWDAR</sequence>
<organism evidence="11 12">
    <name type="scientific">Camelina sativa</name>
    <name type="common">False flax</name>
    <name type="synonym">Myagrum sativum</name>
    <dbReference type="NCBI Taxonomy" id="90675"/>
    <lineage>
        <taxon>Eukaryota</taxon>
        <taxon>Viridiplantae</taxon>
        <taxon>Streptophyta</taxon>
        <taxon>Embryophyta</taxon>
        <taxon>Tracheophyta</taxon>
        <taxon>Spermatophyta</taxon>
        <taxon>Magnoliopsida</taxon>
        <taxon>eudicotyledons</taxon>
        <taxon>Gunneridae</taxon>
        <taxon>Pentapetalae</taxon>
        <taxon>rosids</taxon>
        <taxon>malvids</taxon>
        <taxon>Brassicales</taxon>
        <taxon>Brassicaceae</taxon>
        <taxon>Camelineae</taxon>
        <taxon>Camelina</taxon>
    </lineage>
</organism>
<proteinExistence type="inferred from homology"/>
<comment type="subcellular location">
    <subcellularLocation>
        <location evidence="2">Nucleus</location>
    </subcellularLocation>
</comment>
<evidence type="ECO:0000256" key="4">
    <source>
        <dbReference type="ARBA" id="ARBA00022722"/>
    </source>
</evidence>
<feature type="domain" description="DUF8040" evidence="10">
    <location>
        <begin position="132"/>
        <end position="222"/>
    </location>
</feature>
<accession>A0ABM0TCM0</accession>
<reference evidence="12" key="2">
    <citation type="submission" date="2025-08" db="UniProtKB">
        <authorList>
            <consortium name="RefSeq"/>
        </authorList>
    </citation>
    <scope>IDENTIFICATION</scope>
    <source>
        <tissue evidence="12">Leaf</tissue>
    </source>
</reference>
<name>A0ABM0TCM0_CAMSA</name>
<reference evidence="11" key="1">
    <citation type="journal article" date="2014" name="Nat. Commun.">
        <title>The emerging biofuel crop Camelina sativa retains a highly undifferentiated hexaploid genome structure.</title>
        <authorList>
            <person name="Kagale S."/>
            <person name="Koh C."/>
            <person name="Nixon J."/>
            <person name="Bollina V."/>
            <person name="Clarke W.E."/>
            <person name="Tuteja R."/>
            <person name="Spillane C."/>
            <person name="Robinson S.J."/>
            <person name="Links M.G."/>
            <person name="Clarke C."/>
            <person name="Higgins E.E."/>
            <person name="Huebert T."/>
            <person name="Sharpe A.G."/>
            <person name="Parkin I.A."/>
        </authorList>
    </citation>
    <scope>NUCLEOTIDE SEQUENCE [LARGE SCALE GENOMIC DNA]</scope>
    <source>
        <strain evidence="11">cv. DH55</strain>
    </source>
</reference>
<dbReference type="GeneID" id="104709304"/>
<dbReference type="PANTHER" id="PTHR22930:SF251">
    <property type="entry name" value="DDE TNP4 DOMAIN-CONTAINING PROTEIN"/>
    <property type="match status" value="1"/>
</dbReference>
<evidence type="ECO:0000256" key="3">
    <source>
        <dbReference type="ARBA" id="ARBA00006958"/>
    </source>
</evidence>
<evidence type="ECO:0000256" key="5">
    <source>
        <dbReference type="ARBA" id="ARBA00022723"/>
    </source>
</evidence>
<evidence type="ECO:0000259" key="10">
    <source>
        <dbReference type="Pfam" id="PF26138"/>
    </source>
</evidence>
<dbReference type="Pfam" id="PF13359">
    <property type="entry name" value="DDE_Tnp_4"/>
    <property type="match status" value="1"/>
</dbReference>
<keyword evidence="7" id="KW-0539">Nucleus</keyword>